<dbReference type="InterPro" id="IPR005467">
    <property type="entry name" value="His_kinase_dom"/>
</dbReference>
<dbReference type="GO" id="GO:0004673">
    <property type="term" value="F:protein histidine kinase activity"/>
    <property type="evidence" value="ECO:0007669"/>
    <property type="project" value="UniProtKB-EC"/>
</dbReference>
<keyword evidence="6" id="KW-0067">ATP-binding</keyword>
<comment type="catalytic activity">
    <reaction evidence="1">
        <text>ATP + protein L-histidine = ADP + protein N-phospho-L-histidine.</text>
        <dbReference type="EC" id="2.7.13.3"/>
    </reaction>
</comment>
<proteinExistence type="predicted"/>
<evidence type="ECO:0000313" key="10">
    <source>
        <dbReference type="Proteomes" id="UP000183208"/>
    </source>
</evidence>
<keyword evidence="7" id="KW-1133">Transmembrane helix</keyword>
<keyword evidence="7" id="KW-0472">Membrane</keyword>
<dbReference type="Pfam" id="PF02518">
    <property type="entry name" value="HATPase_c"/>
    <property type="match status" value="1"/>
</dbReference>
<name>A0A1M6XXZ1_9BRAD</name>
<dbReference type="CDD" id="cd00075">
    <property type="entry name" value="HATPase"/>
    <property type="match status" value="1"/>
</dbReference>
<dbReference type="Proteomes" id="UP000183208">
    <property type="component" value="Unassembled WGS sequence"/>
</dbReference>
<accession>A0A1M6XXZ1</accession>
<dbReference type="InterPro" id="IPR004358">
    <property type="entry name" value="Sig_transdc_His_kin-like_C"/>
</dbReference>
<dbReference type="AlphaFoldDB" id="A0A1M6XXZ1"/>
<evidence type="ECO:0000256" key="1">
    <source>
        <dbReference type="ARBA" id="ARBA00000085"/>
    </source>
</evidence>
<evidence type="ECO:0000256" key="5">
    <source>
        <dbReference type="ARBA" id="ARBA00022777"/>
    </source>
</evidence>
<keyword evidence="4" id="KW-0547">Nucleotide-binding</keyword>
<dbReference type="GO" id="GO:0005524">
    <property type="term" value="F:ATP binding"/>
    <property type="evidence" value="ECO:0007669"/>
    <property type="project" value="UniProtKB-KW"/>
</dbReference>
<dbReference type="PROSITE" id="PS50109">
    <property type="entry name" value="HIS_KIN"/>
    <property type="match status" value="1"/>
</dbReference>
<dbReference type="Gene3D" id="1.10.287.130">
    <property type="match status" value="1"/>
</dbReference>
<dbReference type="SMART" id="SM00387">
    <property type="entry name" value="HATPase_c"/>
    <property type="match status" value="1"/>
</dbReference>
<dbReference type="Gene3D" id="3.30.565.10">
    <property type="entry name" value="Histidine kinase-like ATPase, C-terminal domain"/>
    <property type="match status" value="1"/>
</dbReference>
<evidence type="ECO:0000256" key="3">
    <source>
        <dbReference type="ARBA" id="ARBA00022679"/>
    </source>
</evidence>
<dbReference type="SUPFAM" id="SSF55874">
    <property type="entry name" value="ATPase domain of HSP90 chaperone/DNA topoisomerase II/histidine kinase"/>
    <property type="match status" value="1"/>
</dbReference>
<organism evidence="9 10">
    <name type="scientific">Bradyrhizobium lablabi</name>
    <dbReference type="NCBI Taxonomy" id="722472"/>
    <lineage>
        <taxon>Bacteria</taxon>
        <taxon>Pseudomonadati</taxon>
        <taxon>Pseudomonadota</taxon>
        <taxon>Alphaproteobacteria</taxon>
        <taxon>Hyphomicrobiales</taxon>
        <taxon>Nitrobacteraceae</taxon>
        <taxon>Bradyrhizobium</taxon>
    </lineage>
</organism>
<evidence type="ECO:0000256" key="6">
    <source>
        <dbReference type="ARBA" id="ARBA00022840"/>
    </source>
</evidence>
<feature type="transmembrane region" description="Helical" evidence="7">
    <location>
        <begin position="197"/>
        <end position="220"/>
    </location>
</feature>
<dbReference type="PRINTS" id="PR00344">
    <property type="entry name" value="BCTRLSENSOR"/>
</dbReference>
<evidence type="ECO:0000313" key="9">
    <source>
        <dbReference type="EMBL" id="SED03885.1"/>
    </source>
</evidence>
<sequence>MGLVFGSGRTQSRVIKGKYQVSATDDQPTMEAPRPKPRRRLGLSGKLLLLTIPLVMIAGLMIYVPAIANFRMNRLNDRLAAANTAALVLDAAPLGMVPDSLARQILTSVGARAVAIKMGQQRRLLASADLPDAIDHDIDMRTMTAWSAIVDTFETMLERGNQTIRVVGPAPGGAQFIEVVIDELPLRQAMYRFSRNLLVVSLGIAMLTAGLVYLALHYLFVRPMRRLTASLVGFHENPESSARIIVPSQRGDEIGVAERELSDMQRDLVSMLHQKSRLAALGLAVSKINHDLRNLLASSQLLSDQLSSVPDPRVQRFAPKLMRSLERAIDFCQSTLSYGRAQEAAPDRRMILVEPVVAEVRESAGLAADASVGWISAIERGLAIDADPDQLFRVLLNLVRNAAQALESRPKGDAATMQIRITGRREGSVAIIEVSDTGPGVPGRAREHLFEAFQSSGRPGGSGLGLAIAAELVRAHGGDIHLVEGTIGATFRVSIPDRPVELQSVRNERARA</sequence>
<feature type="domain" description="Histidine kinase" evidence="8">
    <location>
        <begin position="287"/>
        <end position="499"/>
    </location>
</feature>
<dbReference type="EC" id="2.7.13.3" evidence="2"/>
<reference evidence="9 10" key="1">
    <citation type="submission" date="2016-10" db="EMBL/GenBank/DDBJ databases">
        <authorList>
            <person name="de Groot N.N."/>
        </authorList>
    </citation>
    <scope>NUCLEOTIDE SEQUENCE [LARGE SCALE GENOMIC DNA]</scope>
    <source>
        <strain evidence="9 10">GAS522</strain>
    </source>
</reference>
<dbReference type="InterPro" id="IPR003594">
    <property type="entry name" value="HATPase_dom"/>
</dbReference>
<dbReference type="InterPro" id="IPR036890">
    <property type="entry name" value="HATPase_C_sf"/>
</dbReference>
<feature type="transmembrane region" description="Helical" evidence="7">
    <location>
        <begin position="47"/>
        <end position="68"/>
    </location>
</feature>
<evidence type="ECO:0000256" key="2">
    <source>
        <dbReference type="ARBA" id="ARBA00012438"/>
    </source>
</evidence>
<evidence type="ECO:0000259" key="8">
    <source>
        <dbReference type="PROSITE" id="PS50109"/>
    </source>
</evidence>
<evidence type="ECO:0000256" key="7">
    <source>
        <dbReference type="SAM" id="Phobius"/>
    </source>
</evidence>
<keyword evidence="7" id="KW-0812">Transmembrane</keyword>
<keyword evidence="5 9" id="KW-0418">Kinase</keyword>
<protein>
    <recommendedName>
        <fullName evidence="2">histidine kinase</fullName>
        <ecNumber evidence="2">2.7.13.3</ecNumber>
    </recommendedName>
</protein>
<gene>
    <name evidence="9" type="ORF">SAMN05444171_2936</name>
</gene>
<dbReference type="EMBL" id="FNTI01000001">
    <property type="protein sequence ID" value="SED03885.1"/>
    <property type="molecule type" value="Genomic_DNA"/>
</dbReference>
<keyword evidence="3" id="KW-0808">Transferase</keyword>
<dbReference type="PANTHER" id="PTHR44936:SF10">
    <property type="entry name" value="SENSOR PROTEIN RSTB"/>
    <property type="match status" value="1"/>
</dbReference>
<evidence type="ECO:0000256" key="4">
    <source>
        <dbReference type="ARBA" id="ARBA00022741"/>
    </source>
</evidence>
<dbReference type="PANTHER" id="PTHR44936">
    <property type="entry name" value="SENSOR PROTEIN CREC"/>
    <property type="match status" value="1"/>
</dbReference>
<dbReference type="InterPro" id="IPR050980">
    <property type="entry name" value="2C_sensor_his_kinase"/>
</dbReference>